<protein>
    <submittedName>
        <fullName evidence="4">ParB/RepB/Spo0J family partition protein</fullName>
    </submittedName>
</protein>
<sequence length="320" mass="35628">MGRKVPRLDLPAVDDLLTSQAERDEARLGGARLVGLDLIDPFPGHPFRVADDAEMAALAQSVAENGILVPLTVRPSEGGRYEMVSGHRRKRAAELAGLDQAPCLVRDMTRDEAVIAMVDSNLQRETILPSERAFAYSMRLEAMSHQGRRTDLTCAQVAHKSDGRRSRDILAEELGVSKDRIRRFVRLTFLVPGILALVDEGRMKLSPAVEVSYLEKAEQTLLLDEMGRQACTPSLAQAAKLRRYSREGALTPGLVRSIMEEEKPNQAEQVRIPKRSIARFFGPSATREEIEGRIVRALELLERAERRRAAQEKGGEPWAM</sequence>
<evidence type="ECO:0000256" key="2">
    <source>
        <dbReference type="SAM" id="Coils"/>
    </source>
</evidence>
<evidence type="ECO:0000313" key="5">
    <source>
        <dbReference type="Proteomes" id="UP001232750"/>
    </source>
</evidence>
<dbReference type="EMBL" id="JASJEU010000007">
    <property type="protein sequence ID" value="MDJ1649884.1"/>
    <property type="molecule type" value="Genomic_DNA"/>
</dbReference>
<gene>
    <name evidence="4" type="ORF">QNJ86_03630</name>
</gene>
<organism evidence="4 5">
    <name type="scientific">Gordonibacter faecis</name>
    <dbReference type="NCBI Taxonomy" id="3047475"/>
    <lineage>
        <taxon>Bacteria</taxon>
        <taxon>Bacillati</taxon>
        <taxon>Actinomycetota</taxon>
        <taxon>Coriobacteriia</taxon>
        <taxon>Eggerthellales</taxon>
        <taxon>Eggerthellaceae</taxon>
        <taxon>Gordonibacter</taxon>
    </lineage>
</organism>
<accession>A0ABT7DK28</accession>
<dbReference type="RefSeq" id="WP_283831231.1">
    <property type="nucleotide sequence ID" value="NZ_JASJEU010000007.1"/>
</dbReference>
<keyword evidence="5" id="KW-1185">Reference proteome</keyword>
<dbReference type="SUPFAM" id="SSF109709">
    <property type="entry name" value="KorB DNA-binding domain-like"/>
    <property type="match status" value="1"/>
</dbReference>
<evidence type="ECO:0000256" key="1">
    <source>
        <dbReference type="ARBA" id="ARBA00006295"/>
    </source>
</evidence>
<feature type="coiled-coil region" evidence="2">
    <location>
        <begin position="287"/>
        <end position="314"/>
    </location>
</feature>
<comment type="similarity">
    <text evidence="1">Belongs to the ParB family.</text>
</comment>
<evidence type="ECO:0000259" key="3">
    <source>
        <dbReference type="SMART" id="SM00470"/>
    </source>
</evidence>
<dbReference type="InterPro" id="IPR050336">
    <property type="entry name" value="Chromosome_partition/occlusion"/>
</dbReference>
<dbReference type="InterPro" id="IPR003115">
    <property type="entry name" value="ParB_N"/>
</dbReference>
<keyword evidence="2" id="KW-0175">Coiled coil</keyword>
<proteinExistence type="inferred from homology"/>
<feature type="domain" description="ParB-like N-terminal" evidence="3">
    <location>
        <begin position="32"/>
        <end position="122"/>
    </location>
</feature>
<dbReference type="Gene3D" id="1.10.10.2830">
    <property type="match status" value="1"/>
</dbReference>
<dbReference type="InterPro" id="IPR004437">
    <property type="entry name" value="ParB/RepB/Spo0J"/>
</dbReference>
<dbReference type="Proteomes" id="UP001232750">
    <property type="component" value="Unassembled WGS sequence"/>
</dbReference>
<reference evidence="4 5" key="1">
    <citation type="submission" date="2023-05" db="EMBL/GenBank/DDBJ databases">
        <title>Gordonibacter KGMB12511T sp. nov., isolated from faeces of healthy Korean.</title>
        <authorList>
            <person name="Kim H.S."/>
            <person name="Kim J.-S."/>
            <person name="Suh M.K."/>
            <person name="Eom M.K."/>
            <person name="Do H.E."/>
            <person name="Lee J.-S."/>
        </authorList>
    </citation>
    <scope>NUCLEOTIDE SEQUENCE [LARGE SCALE GENOMIC DNA]</scope>
    <source>
        <strain evidence="4 5">KGMB12511</strain>
    </source>
</reference>
<dbReference type="CDD" id="cd16407">
    <property type="entry name" value="ParB_N_like"/>
    <property type="match status" value="1"/>
</dbReference>
<dbReference type="Gene3D" id="3.90.1530.30">
    <property type="match status" value="1"/>
</dbReference>
<dbReference type="PANTHER" id="PTHR33375">
    <property type="entry name" value="CHROMOSOME-PARTITIONING PROTEIN PARB-RELATED"/>
    <property type="match status" value="1"/>
</dbReference>
<dbReference type="PANTHER" id="PTHR33375:SF1">
    <property type="entry name" value="CHROMOSOME-PARTITIONING PROTEIN PARB-RELATED"/>
    <property type="match status" value="1"/>
</dbReference>
<dbReference type="Pfam" id="PF02195">
    <property type="entry name" value="ParB_N"/>
    <property type="match status" value="1"/>
</dbReference>
<dbReference type="InterPro" id="IPR036086">
    <property type="entry name" value="ParB/Sulfiredoxin_sf"/>
</dbReference>
<name>A0ABT7DK28_9ACTN</name>
<evidence type="ECO:0000313" key="4">
    <source>
        <dbReference type="EMBL" id="MDJ1649884.1"/>
    </source>
</evidence>
<dbReference type="SMART" id="SM00470">
    <property type="entry name" value="ParB"/>
    <property type="match status" value="1"/>
</dbReference>
<dbReference type="SUPFAM" id="SSF110849">
    <property type="entry name" value="ParB/Sulfiredoxin"/>
    <property type="match status" value="1"/>
</dbReference>
<dbReference type="NCBIfam" id="TIGR00180">
    <property type="entry name" value="parB_part"/>
    <property type="match status" value="1"/>
</dbReference>
<comment type="caution">
    <text evidence="4">The sequence shown here is derived from an EMBL/GenBank/DDBJ whole genome shotgun (WGS) entry which is preliminary data.</text>
</comment>